<dbReference type="InterPro" id="IPR017932">
    <property type="entry name" value="GATase_2_dom"/>
</dbReference>
<keyword evidence="2" id="KW-0061">Asparagine biosynthesis</keyword>
<keyword evidence="8" id="KW-1185">Reference proteome</keyword>
<evidence type="ECO:0000256" key="4">
    <source>
        <dbReference type="SAM" id="MobiDB-lite"/>
    </source>
</evidence>
<feature type="domain" description="Asparagine synthetase" evidence="5">
    <location>
        <begin position="606"/>
        <end position="691"/>
    </location>
</feature>
<dbReference type="InterPro" id="IPR014729">
    <property type="entry name" value="Rossmann-like_a/b/a_fold"/>
</dbReference>
<dbReference type="PANTHER" id="PTHR45937">
    <property type="entry name" value="ASPARAGINE SYNTHETASE DOMAIN-CONTAINING PROTEIN 1"/>
    <property type="match status" value="1"/>
</dbReference>
<feature type="region of interest" description="Disordered" evidence="4">
    <location>
        <begin position="470"/>
        <end position="495"/>
    </location>
</feature>
<evidence type="ECO:0000313" key="8">
    <source>
        <dbReference type="Proteomes" id="UP000597762"/>
    </source>
</evidence>
<keyword evidence="3" id="KW-0315">Glutamine amidotransferase</keyword>
<dbReference type="InterPro" id="IPR008698">
    <property type="entry name" value="NDUB7"/>
</dbReference>
<dbReference type="OrthoDB" id="10252281at2759"/>
<gene>
    <name evidence="7" type="ORF">SPHA_19965</name>
</gene>
<dbReference type="AlphaFoldDB" id="A0A812BLP9"/>
<dbReference type="SUPFAM" id="SSF52402">
    <property type="entry name" value="Adenine nucleotide alpha hydrolases-like"/>
    <property type="match status" value="1"/>
</dbReference>
<evidence type="ECO:0000256" key="1">
    <source>
        <dbReference type="ARBA" id="ARBA00022605"/>
    </source>
</evidence>
<evidence type="ECO:0000259" key="6">
    <source>
        <dbReference type="Pfam" id="PF13537"/>
    </source>
</evidence>
<feature type="domain" description="Glutamine amidotransferase type-2" evidence="6">
    <location>
        <begin position="255"/>
        <end position="327"/>
    </location>
</feature>
<dbReference type="GO" id="GO:0004066">
    <property type="term" value="F:asparagine synthase (glutamine-hydrolyzing) activity"/>
    <property type="evidence" value="ECO:0007669"/>
    <property type="project" value="InterPro"/>
</dbReference>
<proteinExistence type="predicted"/>
<dbReference type="InterPro" id="IPR051857">
    <property type="entry name" value="Asn_synthetase_domain"/>
</dbReference>
<name>A0A812BLP9_ACAPH</name>
<dbReference type="InterPro" id="IPR029055">
    <property type="entry name" value="Ntn_hydrolases_N"/>
</dbReference>
<dbReference type="GO" id="GO:0005739">
    <property type="term" value="C:mitochondrion"/>
    <property type="evidence" value="ECO:0007669"/>
    <property type="project" value="InterPro"/>
</dbReference>
<accession>A0A812BLP9</accession>
<keyword evidence="1" id="KW-0028">Amino-acid biosynthesis</keyword>
<evidence type="ECO:0000313" key="7">
    <source>
        <dbReference type="EMBL" id="CAE1235888.1"/>
    </source>
</evidence>
<dbReference type="InterPro" id="IPR001962">
    <property type="entry name" value="Asn_synthase"/>
</dbReference>
<dbReference type="CDD" id="cd03766">
    <property type="entry name" value="Gn_AT_II_novel"/>
    <property type="match status" value="1"/>
</dbReference>
<dbReference type="Gene3D" id="3.60.20.10">
    <property type="entry name" value="Glutamine Phosphoribosylpyrophosphate, subunit 1, domain 1"/>
    <property type="match status" value="1"/>
</dbReference>
<evidence type="ECO:0000256" key="2">
    <source>
        <dbReference type="ARBA" id="ARBA00022888"/>
    </source>
</evidence>
<comment type="caution">
    <text evidence="7">The sequence shown here is derived from an EMBL/GenBank/DDBJ whole genome shotgun (WGS) entry which is preliminary data.</text>
</comment>
<dbReference type="SUPFAM" id="SSF56235">
    <property type="entry name" value="N-terminal nucleophile aminohydrolases (Ntn hydrolases)"/>
    <property type="match status" value="1"/>
</dbReference>
<dbReference type="PANTHER" id="PTHR45937:SF1">
    <property type="entry name" value="ASPARAGINE SYNTHETASE DOMAIN-CONTAINING PROTEIN 1"/>
    <property type="match status" value="1"/>
</dbReference>
<reference evidence="7" key="1">
    <citation type="submission" date="2021-01" db="EMBL/GenBank/DDBJ databases">
        <authorList>
            <person name="Li R."/>
            <person name="Bekaert M."/>
        </authorList>
    </citation>
    <scope>NUCLEOTIDE SEQUENCE</scope>
    <source>
        <strain evidence="7">Farmed</strain>
    </source>
</reference>
<dbReference type="CDD" id="cd01991">
    <property type="entry name" value="Asn_synthase_B_C"/>
    <property type="match status" value="1"/>
</dbReference>
<dbReference type="Pfam" id="PF00733">
    <property type="entry name" value="Asn_synthase"/>
    <property type="match status" value="1"/>
</dbReference>
<dbReference type="Pfam" id="PF13537">
    <property type="entry name" value="GATase_7"/>
    <property type="match status" value="1"/>
</dbReference>
<dbReference type="Pfam" id="PF05676">
    <property type="entry name" value="NDUF_B7"/>
    <property type="match status" value="1"/>
</dbReference>
<evidence type="ECO:0000259" key="5">
    <source>
        <dbReference type="Pfam" id="PF00733"/>
    </source>
</evidence>
<organism evidence="7 8">
    <name type="scientific">Acanthosepion pharaonis</name>
    <name type="common">Pharaoh cuttlefish</name>
    <name type="synonym">Sepia pharaonis</name>
    <dbReference type="NCBI Taxonomy" id="158019"/>
    <lineage>
        <taxon>Eukaryota</taxon>
        <taxon>Metazoa</taxon>
        <taxon>Spiralia</taxon>
        <taxon>Lophotrochozoa</taxon>
        <taxon>Mollusca</taxon>
        <taxon>Cephalopoda</taxon>
        <taxon>Coleoidea</taxon>
        <taxon>Decapodiformes</taxon>
        <taxon>Sepiida</taxon>
        <taxon>Sepiina</taxon>
        <taxon>Sepiidae</taxon>
        <taxon>Acanthosepion</taxon>
    </lineage>
</organism>
<dbReference type="Proteomes" id="UP000597762">
    <property type="component" value="Unassembled WGS sequence"/>
</dbReference>
<feature type="compositionally biased region" description="Polar residues" evidence="4">
    <location>
        <begin position="482"/>
        <end position="495"/>
    </location>
</feature>
<sequence>MGNSYGHVIHAYLHPEEAPDWNKPPTFDPNVGFPNGRKPRVMVATQEELNMHNIPLDKRDYCAHHYIKWMTCRKQVYPFTTKCHHEKHEYDQCEFDDWVLRMKEYEREKRLKMRAARIKAKKEAEISELYKCKGGTLYVEHRFGVSSHVRSSNTEHKFDGVLKLAMCGICCIFGPADNVTLKEKEHLVSCSRIGNRGPDACKWESINLSNQTLAAFCGYVLHLRGQLTPQPLTDKHGNLLLWNGEVFGGLSPLQEDDNDTQVLLEHLASCNNDKQLVSLFSYLQGPWAFIYWQAASQKLWFGRDVFGRRSLLWHLPESTQDVFILSSVRIGIQDFVELPSLGIFCLKYDPETTNHGSKQLTLYPWLNTVWPATGEYIDGDLESKTADILSHCSCISLHISSYTPHTFLPSICKDLPPTNYNIIHGNASVAILFSGGLDATVIAALADRYIPSEEPIDLLNVAFAANTESNRKTNKKGRQSKGFDQQTKETMTSPFSVPDRLTGYAALQELNPNRRWNFIEVNIILEELQQTRKNQVADLLYPLCTVLDDSIGCAVWFAARGQGILGNGPHKGHPYCSHAKVILCGMGADELFAGYSRHRVCFSKGGWEGLIEEMQVEINRISSRNLGRDDRIISDHGREARFPYLDEKVTNFLTKLPVHIKTNLTLVRGLGEKLLLRLCALHLGLPTTAIQPKRAIQFGSRIAKLENSKEKANDVCIRLGTK</sequence>
<evidence type="ECO:0000256" key="3">
    <source>
        <dbReference type="ARBA" id="ARBA00022962"/>
    </source>
</evidence>
<dbReference type="EMBL" id="CAHIKZ030000727">
    <property type="protein sequence ID" value="CAE1235888.1"/>
    <property type="molecule type" value="Genomic_DNA"/>
</dbReference>
<dbReference type="GO" id="GO:0006529">
    <property type="term" value="P:asparagine biosynthetic process"/>
    <property type="evidence" value="ECO:0007669"/>
    <property type="project" value="UniProtKB-KW"/>
</dbReference>
<dbReference type="Gene3D" id="3.40.50.620">
    <property type="entry name" value="HUPs"/>
    <property type="match status" value="1"/>
</dbReference>
<protein>
    <submittedName>
        <fullName evidence="7">Asparagine synthetase domain-containing protein 1</fullName>
    </submittedName>
</protein>